<dbReference type="PANTHER" id="PTHR34203:SF15">
    <property type="entry name" value="SLL1173 PROTEIN"/>
    <property type="match status" value="1"/>
</dbReference>
<dbReference type="EMBL" id="CP099959">
    <property type="protein sequence ID" value="XCC58051.1"/>
    <property type="molecule type" value="Genomic_DNA"/>
</dbReference>
<dbReference type="AlphaFoldDB" id="A0AAU8A2Z4"/>
<evidence type="ECO:0000313" key="2">
    <source>
        <dbReference type="EMBL" id="XCC58051.1"/>
    </source>
</evidence>
<dbReference type="Pfam" id="PF05050">
    <property type="entry name" value="Methyltransf_21"/>
    <property type="match status" value="1"/>
</dbReference>
<gene>
    <name evidence="2" type="ORF">NKE59_01815</name>
</gene>
<reference evidence="2" key="1">
    <citation type="submission" date="2022-06" db="EMBL/GenBank/DDBJ databases">
        <title>New Polynucleobacter species.</title>
        <authorList>
            <person name="Hahn M.W."/>
        </authorList>
    </citation>
    <scope>NUCLEOTIDE SEQUENCE</scope>
    <source>
        <strain evidence="2">UK-FUSCHL-C3</strain>
    </source>
</reference>
<dbReference type="GO" id="GO:0008168">
    <property type="term" value="F:methyltransferase activity"/>
    <property type="evidence" value="ECO:0007669"/>
    <property type="project" value="UniProtKB-KW"/>
</dbReference>
<keyword evidence="2" id="KW-0808">Transferase</keyword>
<proteinExistence type="predicted"/>
<organism evidence="2">
    <name type="scientific">Polynucleobacter sp. UK-FUSCHL-C3</name>
    <dbReference type="NCBI Taxonomy" id="2955208"/>
    <lineage>
        <taxon>Bacteria</taxon>
        <taxon>Pseudomonadati</taxon>
        <taxon>Pseudomonadota</taxon>
        <taxon>Betaproteobacteria</taxon>
        <taxon>Burkholderiales</taxon>
        <taxon>Burkholderiaceae</taxon>
        <taxon>Polynucleobacter</taxon>
    </lineage>
</organism>
<keyword evidence="2" id="KW-0489">Methyltransferase</keyword>
<sequence length="269" mass="29862">MSIKSTITTLPDGREIYCVNAYEVDFSVNEIFNDELLTHGIKLPIDGTFIDVGANIGLFSLFLLDKCPQSNIFAYEPMPEPFFALQKNLTGKAQVFSMGLGIEPGELLFEYFPGISALSSSNPVISNEMSRGLRRVLLEPSGDADVNEILDKTGANQRIQLEPDFVEQLFVAQKVIAPIDTLSNQIDKLDIHNIDLLKIDTEGSEKDVLAGITEAHWLLIQQLVVEVHLGKEETYLMEQEFKNRGYKTAVGFHPLASSGAPVFHIYAAR</sequence>
<dbReference type="InterPro" id="IPR029063">
    <property type="entry name" value="SAM-dependent_MTases_sf"/>
</dbReference>
<name>A0AAU8A2Z4_9BURK</name>
<dbReference type="SUPFAM" id="SSF53335">
    <property type="entry name" value="S-adenosyl-L-methionine-dependent methyltransferases"/>
    <property type="match status" value="1"/>
</dbReference>
<evidence type="ECO:0000259" key="1">
    <source>
        <dbReference type="Pfam" id="PF05050"/>
    </source>
</evidence>
<dbReference type="PANTHER" id="PTHR34203">
    <property type="entry name" value="METHYLTRANSFERASE, FKBM FAMILY PROTEIN"/>
    <property type="match status" value="1"/>
</dbReference>
<protein>
    <submittedName>
        <fullName evidence="2">FkbM family methyltransferase</fullName>
    </submittedName>
</protein>
<dbReference type="RefSeq" id="WP_353439199.1">
    <property type="nucleotide sequence ID" value="NZ_CP099959.1"/>
</dbReference>
<dbReference type="InterPro" id="IPR006342">
    <property type="entry name" value="FkbM_mtfrase"/>
</dbReference>
<dbReference type="InterPro" id="IPR052514">
    <property type="entry name" value="SAM-dependent_MTase"/>
</dbReference>
<dbReference type="Gene3D" id="3.40.50.150">
    <property type="entry name" value="Vaccinia Virus protein VP39"/>
    <property type="match status" value="1"/>
</dbReference>
<dbReference type="GO" id="GO:0032259">
    <property type="term" value="P:methylation"/>
    <property type="evidence" value="ECO:0007669"/>
    <property type="project" value="UniProtKB-KW"/>
</dbReference>
<feature type="domain" description="Methyltransferase FkbM" evidence="1">
    <location>
        <begin position="51"/>
        <end position="247"/>
    </location>
</feature>
<accession>A0AAU8A2Z4</accession>
<dbReference type="NCBIfam" id="TIGR01444">
    <property type="entry name" value="fkbM_fam"/>
    <property type="match status" value="1"/>
</dbReference>